<dbReference type="EMBL" id="LADJ01023820">
    <property type="protein sequence ID" value="KPJ21115.1"/>
    <property type="molecule type" value="Genomic_DNA"/>
</dbReference>
<gene>
    <name evidence="1" type="ORF">RR48_00226</name>
</gene>
<proteinExistence type="predicted"/>
<dbReference type="InParanoid" id="A0A0N1PJQ8"/>
<dbReference type="STRING" id="76193.A0A0N1PJQ8"/>
<protein>
    <submittedName>
        <fullName evidence="1">Uncharacterized protein</fullName>
    </submittedName>
</protein>
<organism evidence="1 2">
    <name type="scientific">Papilio machaon</name>
    <name type="common">Old World swallowtail butterfly</name>
    <dbReference type="NCBI Taxonomy" id="76193"/>
    <lineage>
        <taxon>Eukaryota</taxon>
        <taxon>Metazoa</taxon>
        <taxon>Ecdysozoa</taxon>
        <taxon>Arthropoda</taxon>
        <taxon>Hexapoda</taxon>
        <taxon>Insecta</taxon>
        <taxon>Pterygota</taxon>
        <taxon>Neoptera</taxon>
        <taxon>Endopterygota</taxon>
        <taxon>Lepidoptera</taxon>
        <taxon>Glossata</taxon>
        <taxon>Ditrysia</taxon>
        <taxon>Papilionoidea</taxon>
        <taxon>Papilionidae</taxon>
        <taxon>Papilioninae</taxon>
        <taxon>Papilio</taxon>
    </lineage>
</organism>
<dbReference type="AlphaFoldDB" id="A0A0N1PJQ8"/>
<dbReference type="Gene3D" id="3.90.1150.10">
    <property type="entry name" value="Aspartate Aminotransferase, domain 1"/>
    <property type="match status" value="1"/>
</dbReference>
<name>A0A0N1PJQ8_PAPMA</name>
<evidence type="ECO:0000313" key="2">
    <source>
        <dbReference type="Proteomes" id="UP000053240"/>
    </source>
</evidence>
<evidence type="ECO:0000313" key="1">
    <source>
        <dbReference type="EMBL" id="KPJ21115.1"/>
    </source>
</evidence>
<keyword evidence="2" id="KW-1185">Reference proteome</keyword>
<sequence>GDCKTPNDEGVIVKAVCFDSKTIRFTLHHDINDEDLWLAIMKIIYVFKELDAANPFKTNDKE</sequence>
<dbReference type="Proteomes" id="UP000053240">
    <property type="component" value="Unassembled WGS sequence"/>
</dbReference>
<comment type="caution">
    <text evidence="1">The sequence shown here is derived from an EMBL/GenBank/DDBJ whole genome shotgun (WGS) entry which is preliminary data.</text>
</comment>
<accession>A0A0N1PJQ8</accession>
<feature type="non-terminal residue" evidence="1">
    <location>
        <position position="1"/>
    </location>
</feature>
<dbReference type="InterPro" id="IPR015422">
    <property type="entry name" value="PyrdxlP-dep_Trfase_small"/>
</dbReference>
<reference evidence="1 2" key="1">
    <citation type="journal article" date="2015" name="Nat. Commun.">
        <title>Outbred genome sequencing and CRISPR/Cas9 gene editing in butterflies.</title>
        <authorList>
            <person name="Li X."/>
            <person name="Fan D."/>
            <person name="Zhang W."/>
            <person name="Liu G."/>
            <person name="Zhang L."/>
            <person name="Zhao L."/>
            <person name="Fang X."/>
            <person name="Chen L."/>
            <person name="Dong Y."/>
            <person name="Chen Y."/>
            <person name="Ding Y."/>
            <person name="Zhao R."/>
            <person name="Feng M."/>
            <person name="Zhu Y."/>
            <person name="Feng Y."/>
            <person name="Jiang X."/>
            <person name="Zhu D."/>
            <person name="Xiang H."/>
            <person name="Feng X."/>
            <person name="Li S."/>
            <person name="Wang J."/>
            <person name="Zhang G."/>
            <person name="Kronforst M.R."/>
            <person name="Wang W."/>
        </authorList>
    </citation>
    <scope>NUCLEOTIDE SEQUENCE [LARGE SCALE GENOMIC DNA]</scope>
    <source>
        <strain evidence="1">Ya'a_city_454_Pm</strain>
        <tissue evidence="1">Whole body</tissue>
    </source>
</reference>